<gene>
    <name evidence="15" type="ORF">JI62_17725</name>
</gene>
<dbReference type="InterPro" id="IPR001736">
    <property type="entry name" value="PLipase_D/transphosphatidylase"/>
</dbReference>
<dbReference type="GO" id="GO:0008808">
    <property type="term" value="F:cardiolipin synthase activity"/>
    <property type="evidence" value="ECO:0007669"/>
    <property type="project" value="UniProtKB-UniRule"/>
</dbReference>
<evidence type="ECO:0000256" key="11">
    <source>
        <dbReference type="ARBA" id="ARBA00023264"/>
    </source>
</evidence>
<evidence type="ECO:0000256" key="10">
    <source>
        <dbReference type="ARBA" id="ARBA00023209"/>
    </source>
</evidence>
<name>A0A246RVI2_9GAMM</name>
<dbReference type="RefSeq" id="WP_088701479.1">
    <property type="nucleotide sequence ID" value="NZ_JPUA01000037.1"/>
</dbReference>
<keyword evidence="5 13" id="KW-0812">Transmembrane</keyword>
<dbReference type="AlphaFoldDB" id="A0A246RVI2"/>
<evidence type="ECO:0000256" key="5">
    <source>
        <dbReference type="ARBA" id="ARBA00022692"/>
    </source>
</evidence>
<dbReference type="PROSITE" id="PS50035">
    <property type="entry name" value="PLD"/>
    <property type="match status" value="2"/>
</dbReference>
<keyword evidence="10" id="KW-0594">Phospholipid biosynthesis</keyword>
<evidence type="ECO:0000259" key="14">
    <source>
        <dbReference type="PROSITE" id="PS50035"/>
    </source>
</evidence>
<dbReference type="InterPro" id="IPR025202">
    <property type="entry name" value="PLD-like_dom"/>
</dbReference>
<reference evidence="15 16" key="1">
    <citation type="submission" date="2014-08" db="EMBL/GenBank/DDBJ databases">
        <title>Draft genome sequence of a novel L-asparaginase producing marine bacterium, Halomonas campaniensis.</title>
        <authorList>
            <person name="Sundarakrishnan B."/>
            <person name="Moushumi Priya A."/>
            <person name="Raman G."/>
            <person name="Sakthivel N."/>
            <person name="Park S."/>
            <person name="Jayachandran S."/>
        </authorList>
    </citation>
    <scope>NUCLEOTIDE SEQUENCE [LARGE SCALE GENOMIC DNA]</scope>
    <source>
        <strain evidence="15 16">SK03</strain>
    </source>
</reference>
<dbReference type="CDD" id="cd09155">
    <property type="entry name" value="PLDc_PaCLS_like_1"/>
    <property type="match status" value="1"/>
</dbReference>
<dbReference type="GO" id="GO:0005886">
    <property type="term" value="C:plasma membrane"/>
    <property type="evidence" value="ECO:0007669"/>
    <property type="project" value="UniProtKB-SubCell"/>
</dbReference>
<dbReference type="Proteomes" id="UP000197334">
    <property type="component" value="Unassembled WGS sequence"/>
</dbReference>
<sequence>MTSWLLGTGILLIHVMGIVSAIMALMSSRTSQGAVAWIISLLTFPYIALPAYWFFGRPRFYGYVSARGQRDTVLRRVLVRYRANVQPYVAASPNADIQAVEQLAMMPLTHGNQATLLIDGPATFESLFDGIERAEQYVLVQFFIVRNDTLGQRLKQHLQRAAQRGVRVYFLYDEVGSRKLADSYLNDLISDGVAVSAFRSSRGLKHRFQLNFRNHRKVTVIDGKEGWVGGFNVGVEYLGENPRHGAWRDTHLKLGGPSVLGLQEAFWEDWHWATDEVISLNWIANTVATTIDHHVVIVPSGPADRQDTASLLVQQVIHSAKQRLWVTSPYFVPDQGVQDALRLAAMRGVDVRVMIPERPDHLLVFLSAFSFLPDMLRAGVKIYRYLPGFLHQKVMLVDSHAATVGTVNLDNRSFRLNFEITAFIPSHDFATSVEEMLEKDFSHCRRVTIDEINQRPMWMKVVSRAAYLMAPVQ</sequence>
<keyword evidence="8" id="KW-0443">Lipid metabolism</keyword>
<organism evidence="15 16">
    <name type="scientific">Halomonas campaniensis</name>
    <dbReference type="NCBI Taxonomy" id="213554"/>
    <lineage>
        <taxon>Bacteria</taxon>
        <taxon>Pseudomonadati</taxon>
        <taxon>Pseudomonadota</taxon>
        <taxon>Gammaproteobacteria</taxon>
        <taxon>Oceanospirillales</taxon>
        <taxon>Halomonadaceae</taxon>
        <taxon>Halomonas</taxon>
    </lineage>
</organism>
<dbReference type="PANTHER" id="PTHR21248">
    <property type="entry name" value="CARDIOLIPIN SYNTHASE"/>
    <property type="match status" value="1"/>
</dbReference>
<keyword evidence="9 13" id="KW-0472">Membrane</keyword>
<dbReference type="EC" id="2.7.8.-" evidence="12"/>
<keyword evidence="11" id="KW-1208">Phospholipid metabolism</keyword>
<dbReference type="STRING" id="213554.FF32_15365"/>
<evidence type="ECO:0000256" key="1">
    <source>
        <dbReference type="ARBA" id="ARBA00004651"/>
    </source>
</evidence>
<evidence type="ECO:0000256" key="12">
    <source>
        <dbReference type="NCBIfam" id="TIGR04265"/>
    </source>
</evidence>
<protein>
    <recommendedName>
        <fullName evidence="12">Cardiolipin synthase</fullName>
        <ecNumber evidence="12">2.7.8.-</ecNumber>
    </recommendedName>
</protein>
<keyword evidence="7 13" id="KW-1133">Transmembrane helix</keyword>
<dbReference type="Pfam" id="PF13091">
    <property type="entry name" value="PLDc_2"/>
    <property type="match status" value="2"/>
</dbReference>
<comment type="subcellular location">
    <subcellularLocation>
        <location evidence="1">Cell membrane</location>
        <topology evidence="1">Multi-pass membrane protein</topology>
    </subcellularLocation>
</comment>
<proteinExistence type="predicted"/>
<dbReference type="NCBIfam" id="TIGR04265">
    <property type="entry name" value="bac_cardiolipin"/>
    <property type="match status" value="1"/>
</dbReference>
<dbReference type="OrthoDB" id="9762009at2"/>
<keyword evidence="2" id="KW-1003">Cell membrane</keyword>
<dbReference type="FunFam" id="3.30.870.10:FF:000014">
    <property type="entry name" value="Cardiolipin synthase"/>
    <property type="match status" value="1"/>
</dbReference>
<dbReference type="InterPro" id="IPR022924">
    <property type="entry name" value="Cardiolipin_synthase"/>
</dbReference>
<dbReference type="CDD" id="cd09161">
    <property type="entry name" value="PLDc_PaCLS_like_2"/>
    <property type="match status" value="1"/>
</dbReference>
<dbReference type="Gene3D" id="3.30.870.10">
    <property type="entry name" value="Endonuclease Chain A"/>
    <property type="match status" value="2"/>
</dbReference>
<dbReference type="GO" id="GO:0032049">
    <property type="term" value="P:cardiolipin biosynthetic process"/>
    <property type="evidence" value="ECO:0007669"/>
    <property type="project" value="UniProtKB-UniRule"/>
</dbReference>
<evidence type="ECO:0000256" key="9">
    <source>
        <dbReference type="ARBA" id="ARBA00023136"/>
    </source>
</evidence>
<feature type="transmembrane region" description="Helical" evidence="13">
    <location>
        <begin position="6"/>
        <end position="27"/>
    </location>
</feature>
<keyword evidence="6" id="KW-0677">Repeat</keyword>
<feature type="domain" description="PLD phosphodiesterase" evidence="14">
    <location>
        <begin position="210"/>
        <end position="237"/>
    </location>
</feature>
<dbReference type="PANTHER" id="PTHR21248:SF22">
    <property type="entry name" value="PHOSPHOLIPASE D"/>
    <property type="match status" value="1"/>
</dbReference>
<evidence type="ECO:0000256" key="2">
    <source>
        <dbReference type="ARBA" id="ARBA00022475"/>
    </source>
</evidence>
<dbReference type="SUPFAM" id="SSF56024">
    <property type="entry name" value="Phospholipase D/nuclease"/>
    <property type="match status" value="2"/>
</dbReference>
<evidence type="ECO:0000256" key="8">
    <source>
        <dbReference type="ARBA" id="ARBA00023098"/>
    </source>
</evidence>
<dbReference type="SMART" id="SM00155">
    <property type="entry name" value="PLDc"/>
    <property type="match status" value="2"/>
</dbReference>
<evidence type="ECO:0000256" key="6">
    <source>
        <dbReference type="ARBA" id="ARBA00022737"/>
    </source>
</evidence>
<dbReference type="EMBL" id="JPUA01000037">
    <property type="protein sequence ID" value="OWV28178.1"/>
    <property type="molecule type" value="Genomic_DNA"/>
</dbReference>
<comment type="caution">
    <text evidence="15">The sequence shown here is derived from an EMBL/GenBank/DDBJ whole genome shotgun (WGS) entry which is preliminary data.</text>
</comment>
<keyword evidence="16" id="KW-1185">Reference proteome</keyword>
<feature type="domain" description="PLD phosphodiesterase" evidence="14">
    <location>
        <begin position="386"/>
        <end position="413"/>
    </location>
</feature>
<evidence type="ECO:0000256" key="4">
    <source>
        <dbReference type="ARBA" id="ARBA00022679"/>
    </source>
</evidence>
<keyword evidence="3" id="KW-0444">Lipid biosynthesis</keyword>
<evidence type="ECO:0000256" key="7">
    <source>
        <dbReference type="ARBA" id="ARBA00022989"/>
    </source>
</evidence>
<keyword evidence="4" id="KW-0808">Transferase</keyword>
<evidence type="ECO:0000256" key="13">
    <source>
        <dbReference type="SAM" id="Phobius"/>
    </source>
</evidence>
<evidence type="ECO:0000256" key="3">
    <source>
        <dbReference type="ARBA" id="ARBA00022516"/>
    </source>
</evidence>
<dbReference type="Pfam" id="PF13396">
    <property type="entry name" value="PLDc_N"/>
    <property type="match status" value="1"/>
</dbReference>
<accession>A0A246RVI2</accession>
<evidence type="ECO:0000313" key="16">
    <source>
        <dbReference type="Proteomes" id="UP000197334"/>
    </source>
</evidence>
<evidence type="ECO:0000313" key="15">
    <source>
        <dbReference type="EMBL" id="OWV28178.1"/>
    </source>
</evidence>
<dbReference type="InterPro" id="IPR027379">
    <property type="entry name" value="CLS_N"/>
</dbReference>
<feature type="transmembrane region" description="Helical" evidence="13">
    <location>
        <begin position="34"/>
        <end position="55"/>
    </location>
</feature>